<dbReference type="PROSITE" id="PS00184">
    <property type="entry name" value="GARS"/>
    <property type="match status" value="1"/>
</dbReference>
<comment type="pathway">
    <text evidence="3 20">Purine metabolism; IMP biosynthesis via de novo pathway; N(2)-formyl-N(1)-(5-phospho-D-ribosyl)glycinamide from N(1)-(5-phospho-D-ribosyl)glycinamide (10-formyl THF route): step 1/1.</text>
</comment>
<comment type="catalytic activity">
    <reaction evidence="20">
        <text>5-phospho-beta-D-ribosylamine + glycine + ATP = N(1)-(5-phospho-beta-D-ribosyl)glycinamide + ADP + phosphate + H(+)</text>
        <dbReference type="Rhea" id="RHEA:17453"/>
        <dbReference type="ChEBI" id="CHEBI:15378"/>
        <dbReference type="ChEBI" id="CHEBI:30616"/>
        <dbReference type="ChEBI" id="CHEBI:43474"/>
        <dbReference type="ChEBI" id="CHEBI:57305"/>
        <dbReference type="ChEBI" id="CHEBI:58681"/>
        <dbReference type="ChEBI" id="CHEBI:143788"/>
        <dbReference type="ChEBI" id="CHEBI:456216"/>
        <dbReference type="EC" id="6.3.4.13"/>
    </reaction>
</comment>
<dbReference type="Pfam" id="PF00551">
    <property type="entry name" value="Formyl_trans_N"/>
    <property type="match status" value="1"/>
</dbReference>
<keyword evidence="12 20" id="KW-0479">Metal-binding</keyword>
<dbReference type="Gene3D" id="3.40.50.170">
    <property type="entry name" value="Formyl transferase, N-terminal domain"/>
    <property type="match status" value="1"/>
</dbReference>
<evidence type="ECO:0000313" key="22">
    <source>
        <dbReference type="EMBL" id="CAD7086028.1"/>
    </source>
</evidence>
<dbReference type="FunFam" id="3.40.50.20:FF:000006">
    <property type="entry name" value="Phosphoribosylamine--glycine ligase, chloroplastic"/>
    <property type="match status" value="1"/>
</dbReference>
<comment type="similarity">
    <text evidence="8">Belongs to the AIR synthase family.</text>
</comment>
<dbReference type="InterPro" id="IPR020560">
    <property type="entry name" value="PRibGlycinamide_synth_C-dom"/>
</dbReference>
<proteinExistence type="inferred from homology"/>
<dbReference type="GO" id="GO:0046084">
    <property type="term" value="P:adenine biosynthetic process"/>
    <property type="evidence" value="ECO:0007669"/>
    <property type="project" value="TreeGrafter"/>
</dbReference>
<accession>A0A7R8US39</accession>
<dbReference type="EC" id="6.3.3.1" evidence="20"/>
<evidence type="ECO:0000256" key="20">
    <source>
        <dbReference type="RuleBase" id="RU363089"/>
    </source>
</evidence>
<dbReference type="PROSITE" id="PS00373">
    <property type="entry name" value="GART"/>
    <property type="match status" value="1"/>
</dbReference>
<dbReference type="FunFam" id="3.90.650.10:FF:000011">
    <property type="entry name" value="Phosphoribosylformylglycinamidine cyclo-ligase"/>
    <property type="match status" value="1"/>
</dbReference>
<evidence type="ECO:0000256" key="12">
    <source>
        <dbReference type="ARBA" id="ARBA00022723"/>
    </source>
</evidence>
<keyword evidence="16 20" id="KW-0464">Manganese</keyword>
<dbReference type="UniPathway" id="UPA00074">
    <property type="reaction ID" value="UER00125"/>
</dbReference>
<evidence type="ECO:0000256" key="19">
    <source>
        <dbReference type="PROSITE-ProRule" id="PRU00409"/>
    </source>
</evidence>
<evidence type="ECO:0000256" key="1">
    <source>
        <dbReference type="ARBA" id="ARBA00004496"/>
    </source>
</evidence>
<dbReference type="InterPro" id="IPR020562">
    <property type="entry name" value="PRibGlycinamide_synth_N"/>
</dbReference>
<dbReference type="GO" id="GO:0006189">
    <property type="term" value="P:'de novo' IMP biosynthetic process"/>
    <property type="evidence" value="ECO:0007669"/>
    <property type="project" value="UniProtKB-UniRule"/>
</dbReference>
<dbReference type="InterPro" id="IPR013815">
    <property type="entry name" value="ATP_grasp_subdomain_1"/>
</dbReference>
<reference evidence="22 23" key="1">
    <citation type="submission" date="2020-11" db="EMBL/GenBank/DDBJ databases">
        <authorList>
            <person name="Wallbank WR R."/>
            <person name="Pardo Diaz C."/>
            <person name="Kozak K."/>
            <person name="Martin S."/>
            <person name="Jiggins C."/>
            <person name="Moest M."/>
            <person name="Warren A I."/>
            <person name="Generalovic N T."/>
            <person name="Byers J.R.P. K."/>
            <person name="Montejo-Kovacevich G."/>
            <person name="Yen C E."/>
        </authorList>
    </citation>
    <scope>NUCLEOTIDE SEQUENCE [LARGE SCALE GENOMIC DNA]</scope>
</reference>
<keyword evidence="15 19" id="KW-0067">ATP-binding</keyword>
<dbReference type="InterPro" id="IPR037123">
    <property type="entry name" value="PRibGlycinamide_synth_C_sf"/>
</dbReference>
<dbReference type="EC" id="6.3.4.13" evidence="20"/>
<dbReference type="InterPro" id="IPR016188">
    <property type="entry name" value="PurM-like_N"/>
</dbReference>
<dbReference type="OrthoDB" id="2018833at2759"/>
<dbReference type="EMBL" id="LR899011">
    <property type="protein sequence ID" value="CAD7086028.1"/>
    <property type="molecule type" value="Genomic_DNA"/>
</dbReference>
<dbReference type="SMART" id="SM01210">
    <property type="entry name" value="GARS_C"/>
    <property type="match status" value="1"/>
</dbReference>
<keyword evidence="17 20" id="KW-0511">Multifunctional enzyme</keyword>
<gene>
    <name evidence="22" type="ORF">HERILL_LOCUS8829</name>
</gene>
<dbReference type="Pfam" id="PF02844">
    <property type="entry name" value="GARS_N"/>
    <property type="match status" value="1"/>
</dbReference>
<comment type="similarity">
    <text evidence="7 20">In the central section; belongs to the AIR synthase family.</text>
</comment>
<dbReference type="GO" id="GO:0004641">
    <property type="term" value="F:phosphoribosylformylglycinamidine cyclo-ligase activity"/>
    <property type="evidence" value="ECO:0007669"/>
    <property type="project" value="UniProtKB-EC"/>
</dbReference>
<dbReference type="InterPro" id="IPR011054">
    <property type="entry name" value="Rudment_hybrid_motif"/>
</dbReference>
<evidence type="ECO:0000256" key="10">
    <source>
        <dbReference type="ARBA" id="ARBA00022598"/>
    </source>
</evidence>
<dbReference type="Gene3D" id="3.30.470.20">
    <property type="entry name" value="ATP-grasp fold, B domain"/>
    <property type="match status" value="1"/>
</dbReference>
<evidence type="ECO:0000256" key="7">
    <source>
        <dbReference type="ARBA" id="ARBA00008696"/>
    </source>
</evidence>
<name>A0A7R8US39_HERIL</name>
<dbReference type="InterPro" id="IPR001555">
    <property type="entry name" value="GART_AS"/>
</dbReference>
<dbReference type="FunFam" id="3.30.1490.20:FF:000006">
    <property type="entry name" value="phosphoribosylamine--glycine ligase, chloroplastic-like"/>
    <property type="match status" value="1"/>
</dbReference>
<dbReference type="Gene3D" id="3.30.1330.10">
    <property type="entry name" value="PurM-like, N-terminal domain"/>
    <property type="match status" value="2"/>
</dbReference>
<dbReference type="Pfam" id="PF02769">
    <property type="entry name" value="AIRS_C"/>
    <property type="match status" value="2"/>
</dbReference>
<comment type="pathway">
    <text evidence="4 20">Purine metabolism; IMP biosynthesis via de novo pathway; N(1)-(5-phospho-D-ribosyl)glycinamide from 5-phospho-alpha-D-ribose 1-diphosphate: step 2/2.</text>
</comment>
<dbReference type="NCBIfam" id="TIGR00877">
    <property type="entry name" value="purD"/>
    <property type="match status" value="1"/>
</dbReference>
<dbReference type="Pfam" id="PF02843">
    <property type="entry name" value="GARS_C"/>
    <property type="match status" value="1"/>
</dbReference>
<evidence type="ECO:0000256" key="13">
    <source>
        <dbReference type="ARBA" id="ARBA00022741"/>
    </source>
</evidence>
<evidence type="ECO:0000256" key="17">
    <source>
        <dbReference type="ARBA" id="ARBA00023268"/>
    </source>
</evidence>
<evidence type="ECO:0000256" key="2">
    <source>
        <dbReference type="ARBA" id="ARBA00004686"/>
    </source>
</evidence>
<comment type="similarity">
    <text evidence="5 20">In the N-terminal section; belongs to the GARS family.</text>
</comment>
<dbReference type="EC" id="2.1.2.2" evidence="20"/>
<dbReference type="Gene3D" id="3.90.600.10">
    <property type="entry name" value="Phosphoribosylglycinamide synthetase, C-terminal domain"/>
    <property type="match status" value="1"/>
</dbReference>
<dbReference type="SUPFAM" id="SSF55326">
    <property type="entry name" value="PurM N-terminal domain-like"/>
    <property type="match status" value="2"/>
</dbReference>
<protein>
    <recommendedName>
        <fullName evidence="20">Trifunctional purine biosynthetic protein adenosine-3</fullName>
    </recommendedName>
    <domain>
        <recommendedName>
            <fullName evidence="20">Phosphoribosylamine--glycine ligase</fullName>
            <ecNumber evidence="20">6.3.4.13</ecNumber>
        </recommendedName>
        <alternativeName>
            <fullName evidence="20">Glycinamide ribonucleotide synthetase</fullName>
            <shortName evidence="20">GARS</shortName>
        </alternativeName>
        <alternativeName>
            <fullName evidence="20">Phosphoribosylglycinamide synthetase</fullName>
        </alternativeName>
    </domain>
    <domain>
        <recommendedName>
            <fullName evidence="20">Phosphoribosylformylglycinamidine cyclo-ligase</fullName>
            <ecNumber evidence="20">6.3.3.1</ecNumber>
        </recommendedName>
        <alternativeName>
            <fullName evidence="20">AIR synthase</fullName>
            <shortName evidence="20">AIRS</shortName>
        </alternativeName>
        <alternativeName>
            <fullName evidence="20">Phosphoribosyl-aminoimidazole synthetase</fullName>
        </alternativeName>
    </domain>
    <domain>
        <recommendedName>
            <fullName evidence="20">Phosphoribosylglycinamide formyltransferase</fullName>
            <ecNumber evidence="20">2.1.2.2</ecNumber>
        </recommendedName>
        <alternativeName>
            <fullName evidence="20">5'-phosphoribosylglycinamide transformylase</fullName>
        </alternativeName>
        <alternativeName>
            <fullName evidence="20">GAR transformylase</fullName>
            <shortName evidence="20">GART</shortName>
        </alternativeName>
    </domain>
</protein>
<dbReference type="Pfam" id="PF01071">
    <property type="entry name" value="GARS_A"/>
    <property type="match status" value="1"/>
</dbReference>
<evidence type="ECO:0000256" key="14">
    <source>
        <dbReference type="ARBA" id="ARBA00022755"/>
    </source>
</evidence>
<evidence type="ECO:0000256" key="5">
    <source>
        <dbReference type="ARBA" id="ARBA00007423"/>
    </source>
</evidence>
<evidence type="ECO:0000313" key="23">
    <source>
        <dbReference type="Proteomes" id="UP000594454"/>
    </source>
</evidence>
<dbReference type="InterPro" id="IPR036676">
    <property type="entry name" value="PurM-like_C_sf"/>
</dbReference>
<comment type="pathway">
    <text evidence="2 20">Purine metabolism; IMP biosynthesis via de novo pathway; 5-amino-1-(5-phospho-D-ribosyl)imidazole from N(2)-formyl-N(1)-(5-phospho-D-ribosyl)glycinamide: step 2/2.</text>
</comment>
<organism evidence="22 23">
    <name type="scientific">Hermetia illucens</name>
    <name type="common">Black soldier fly</name>
    <dbReference type="NCBI Taxonomy" id="343691"/>
    <lineage>
        <taxon>Eukaryota</taxon>
        <taxon>Metazoa</taxon>
        <taxon>Ecdysozoa</taxon>
        <taxon>Arthropoda</taxon>
        <taxon>Hexapoda</taxon>
        <taxon>Insecta</taxon>
        <taxon>Pterygota</taxon>
        <taxon>Neoptera</taxon>
        <taxon>Endopterygota</taxon>
        <taxon>Diptera</taxon>
        <taxon>Brachycera</taxon>
        <taxon>Stratiomyomorpha</taxon>
        <taxon>Stratiomyidae</taxon>
        <taxon>Hermetiinae</taxon>
        <taxon>Hermetia</taxon>
    </lineage>
</organism>
<dbReference type="PROSITE" id="PS50975">
    <property type="entry name" value="ATP_GRASP"/>
    <property type="match status" value="1"/>
</dbReference>
<dbReference type="HAMAP" id="MF_00138">
    <property type="entry name" value="GARS"/>
    <property type="match status" value="1"/>
</dbReference>
<dbReference type="FunFam" id="3.30.1330.10:FF:000001">
    <property type="entry name" value="Phosphoribosylformylglycinamidine cyclo-ligase"/>
    <property type="match status" value="1"/>
</dbReference>
<dbReference type="PANTHER" id="PTHR10520:SF12">
    <property type="entry name" value="TRIFUNCTIONAL PURINE BIOSYNTHETIC PROTEIN ADENOSINE-3"/>
    <property type="match status" value="1"/>
</dbReference>
<dbReference type="HAMAP" id="MF_00741">
    <property type="entry name" value="AIRS"/>
    <property type="match status" value="1"/>
</dbReference>
<dbReference type="InterPro" id="IPR004607">
    <property type="entry name" value="GART"/>
</dbReference>
<comment type="catalytic activity">
    <reaction evidence="20">
        <text>N(1)-(5-phospho-beta-D-ribosyl)glycinamide + (6R)-10-formyltetrahydrofolate = N(2)-formyl-N(1)-(5-phospho-beta-D-ribosyl)glycinamide + (6S)-5,6,7,8-tetrahydrofolate + H(+)</text>
        <dbReference type="Rhea" id="RHEA:15053"/>
        <dbReference type="ChEBI" id="CHEBI:15378"/>
        <dbReference type="ChEBI" id="CHEBI:57453"/>
        <dbReference type="ChEBI" id="CHEBI:143788"/>
        <dbReference type="ChEBI" id="CHEBI:147286"/>
        <dbReference type="ChEBI" id="CHEBI:195366"/>
        <dbReference type="EC" id="2.1.2.2"/>
    </reaction>
</comment>
<evidence type="ECO:0000256" key="11">
    <source>
        <dbReference type="ARBA" id="ARBA00022679"/>
    </source>
</evidence>
<keyword evidence="14 20" id="KW-0658">Purine biosynthesis</keyword>
<dbReference type="CDD" id="cd08645">
    <property type="entry name" value="FMT_core_GART"/>
    <property type="match status" value="1"/>
</dbReference>
<dbReference type="InterPro" id="IPR036921">
    <property type="entry name" value="PurM-like_N_sf"/>
</dbReference>
<dbReference type="Proteomes" id="UP000594454">
    <property type="component" value="Chromosome 3"/>
</dbReference>
<dbReference type="GO" id="GO:0004637">
    <property type="term" value="F:phosphoribosylamine-glycine ligase activity"/>
    <property type="evidence" value="ECO:0007669"/>
    <property type="project" value="UniProtKB-UniRule"/>
</dbReference>
<evidence type="ECO:0000256" key="6">
    <source>
        <dbReference type="ARBA" id="ARBA00008630"/>
    </source>
</evidence>
<dbReference type="GO" id="GO:0005524">
    <property type="term" value="F:ATP binding"/>
    <property type="evidence" value="ECO:0007669"/>
    <property type="project" value="UniProtKB-UniRule"/>
</dbReference>
<dbReference type="SUPFAM" id="SSF53328">
    <property type="entry name" value="Formyltransferase"/>
    <property type="match status" value="1"/>
</dbReference>
<dbReference type="InterPro" id="IPR002376">
    <property type="entry name" value="Formyl_transf_N"/>
</dbReference>
<keyword evidence="9" id="KW-0963">Cytoplasm</keyword>
<evidence type="ECO:0000256" key="8">
    <source>
        <dbReference type="ARBA" id="ARBA00010280"/>
    </source>
</evidence>
<dbReference type="InterPro" id="IPR004733">
    <property type="entry name" value="PurM_cligase"/>
</dbReference>
<dbReference type="Gene3D" id="3.40.50.20">
    <property type="match status" value="1"/>
</dbReference>
<evidence type="ECO:0000256" key="15">
    <source>
        <dbReference type="ARBA" id="ARBA00022840"/>
    </source>
</evidence>
<dbReference type="HAMAP" id="MF_01930">
    <property type="entry name" value="PurN"/>
    <property type="match status" value="1"/>
</dbReference>
<dbReference type="GO" id="GO:0046872">
    <property type="term" value="F:metal ion binding"/>
    <property type="evidence" value="ECO:0007669"/>
    <property type="project" value="UniProtKB-KW"/>
</dbReference>
<dbReference type="GO" id="GO:0004644">
    <property type="term" value="F:phosphoribosylglycinamide formyltransferase activity"/>
    <property type="evidence" value="ECO:0007669"/>
    <property type="project" value="UniProtKB-EC"/>
</dbReference>
<comment type="catalytic activity">
    <reaction evidence="18 20">
        <text>2-formamido-N(1)-(5-O-phospho-beta-D-ribosyl)acetamidine + ATP = 5-amino-1-(5-phospho-beta-D-ribosyl)imidazole + ADP + phosphate + H(+)</text>
        <dbReference type="Rhea" id="RHEA:23032"/>
        <dbReference type="ChEBI" id="CHEBI:15378"/>
        <dbReference type="ChEBI" id="CHEBI:30616"/>
        <dbReference type="ChEBI" id="CHEBI:43474"/>
        <dbReference type="ChEBI" id="CHEBI:137981"/>
        <dbReference type="ChEBI" id="CHEBI:147287"/>
        <dbReference type="ChEBI" id="CHEBI:456216"/>
        <dbReference type="EC" id="6.3.3.1"/>
    </reaction>
</comment>
<comment type="similarity">
    <text evidence="6 20">In the C-terminal section; belongs to the GART family.</text>
</comment>
<keyword evidence="23" id="KW-1185">Reference proteome</keyword>
<dbReference type="NCBIfam" id="TIGR00878">
    <property type="entry name" value="purM"/>
    <property type="match status" value="2"/>
</dbReference>
<dbReference type="Gene3D" id="3.30.1490.20">
    <property type="entry name" value="ATP-grasp fold, A domain"/>
    <property type="match status" value="1"/>
</dbReference>
<dbReference type="InterPro" id="IPR036477">
    <property type="entry name" value="Formyl_transf_N_sf"/>
</dbReference>
<dbReference type="SUPFAM" id="SSF56042">
    <property type="entry name" value="PurM C-terminal domain-like"/>
    <property type="match status" value="2"/>
</dbReference>
<feature type="domain" description="ATP-grasp" evidence="21">
    <location>
        <begin position="110"/>
        <end position="317"/>
    </location>
</feature>
<dbReference type="GO" id="GO:0005829">
    <property type="term" value="C:cytosol"/>
    <property type="evidence" value="ECO:0007669"/>
    <property type="project" value="TreeGrafter"/>
</dbReference>
<dbReference type="InterPro" id="IPR020559">
    <property type="entry name" value="PRibGlycinamide_synth_CS"/>
</dbReference>
<dbReference type="InterPro" id="IPR016185">
    <property type="entry name" value="PreATP-grasp_dom_sf"/>
</dbReference>
<dbReference type="NCBIfam" id="TIGR00639">
    <property type="entry name" value="PurN"/>
    <property type="match status" value="1"/>
</dbReference>
<keyword evidence="13 19" id="KW-0547">Nucleotide-binding</keyword>
<evidence type="ECO:0000256" key="16">
    <source>
        <dbReference type="ARBA" id="ARBA00023211"/>
    </source>
</evidence>
<evidence type="ECO:0000256" key="3">
    <source>
        <dbReference type="ARBA" id="ARBA00005054"/>
    </source>
</evidence>
<dbReference type="FunCoup" id="A0A7R8US39">
    <property type="interactions" value="1691"/>
</dbReference>
<dbReference type="PANTHER" id="PTHR10520">
    <property type="entry name" value="TRIFUNCTIONAL PURINE BIOSYNTHETIC PROTEIN ADENOSINE-3-RELATED"/>
    <property type="match status" value="1"/>
</dbReference>
<keyword evidence="11" id="KW-0808">Transferase</keyword>
<dbReference type="SUPFAM" id="SSF56059">
    <property type="entry name" value="Glutathione synthetase ATP-binding domain-like"/>
    <property type="match status" value="1"/>
</dbReference>
<dbReference type="CDD" id="cd02196">
    <property type="entry name" value="PurM"/>
    <property type="match status" value="2"/>
</dbReference>
<dbReference type="InterPro" id="IPR020561">
    <property type="entry name" value="PRibGlycinamid_synth_ATP-grasp"/>
</dbReference>
<sequence>MKVVVVGSGGREHAICWKLCQSPKVQKVYALPGSDAIKQLQKLEVVPGVNVNNIQEISEWCKKCNPDMVVVGPEDPLANGLADRLNSIGIKCFGPSSQGARIESDKNWSKEFMIRHGIPTARFRSFTDSSEAKKFLKSADFNALVVKASGLAAGKGVIVANTIAEASSAIDEMLDAKKFGRAGEQIVVEEKLSGEEVSVLAFVDSHTVRVMLPSQDHKRLRDNDEGPNTGGMGAYCPCPLISEQDLKMVETEVLQRAVDGLRQEGIKYSGVLYAGMMLTEEGPKVLEFNCRFGDPETQVVLPLLKTDLFDVMFACCNDKLNEIQLDWEKSLYAVGVVMASAKYPESSTKGCLITGIPKNSDNLIVFHSGTKIDPSGQYVTNGGRVLITVQLAQDLKKAAAEATAICEKISFADFPAQFRRDIAKKAFKMISLSYKDSGVDIDAGDDLVQRIKPLARGTHRKGVVGGIGGFGGLLSLKELAYTNPVLCEVTRGVNTKVKMAIECNCYENIGYDLVAMCVNDVLESGAEPVAFLDYIACGKLQVPVAAQIIKGISEACRESNCALLGGETAEMPTIYKVGEYDLAGYCLGVLEYGSELPRFNDYHKGDVIIALPANGLHCAGLEIVYEILQKLNISMDSKINMLGNRTLAQEILKPSTIYMRSIFPLIQKGMIKSISHVSSGLKPAIEKLLPEDYEATIDAKDMPIQKLQAWIATRGGLTQEALVTNFNCGIGLLFVTSKEDAKIINIPGAKIISEIRHKSGADKLVITGLDTQISKLAKEFSIPSGQGKAGSTSGTGHPCFQSLHSHIDRKIDETKRQEVYLTQTAKLLTRIPATYQDPILVIGTDGVGTKIKIAQGYNIHSTVGIDLVAMCVNDILCNGAEPLTYLGYCVCGQLSTTASDIVSGIANGCQQARSTLIEMQCKELPLVYGPKSYDLAGFALGIAEREHILPKTSSIQPNDIVIALPSSGVHSNGFSLVHKIMDVAGVTLETKTSFGKSFGEELLTPTRIYVDAIEPLLKLGCIKALAHITGGGLLENIPRVLTKNLSVELDARQFNIPPIFAWLSNAGNVTANEMLRTYNCGVGLVLIISPELKDQVMEHLEIQHKASVIGIVRDRQKDTAPQVTVNYFEQCLKLVKTSIAAPKKRIGVLISGSGTNLQAIIDAAKDSTWYMGGEVALVISNKSDAFGLTRATNANIPNCVISHREFPSREDFDDAMTQALESHGVDIVCLAGFMRILSAKFVRHWKGRLMNIHPSLLPKYPGLGVQQKALDAGDRESGCTIHFVDEGVDTGAVIKQTRVPILPTDDCNALTERIHKAEHFCYPIALKYVCTGMVQLSDDGKAIWIS</sequence>
<comment type="subcellular location">
    <subcellularLocation>
        <location evidence="1">Cytoplasm</location>
    </subcellularLocation>
</comment>
<dbReference type="InterPro" id="IPR010918">
    <property type="entry name" value="PurM-like_C_dom"/>
</dbReference>
<evidence type="ECO:0000256" key="18">
    <source>
        <dbReference type="ARBA" id="ARBA00049057"/>
    </source>
</evidence>
<dbReference type="FunFam" id="3.30.470.20:FF:000018">
    <property type="entry name" value="Trifunctional purine biosynthetic protein adenosine-3"/>
    <property type="match status" value="1"/>
</dbReference>
<dbReference type="Gene3D" id="3.90.650.10">
    <property type="entry name" value="PurM-like C-terminal domain"/>
    <property type="match status" value="2"/>
</dbReference>
<dbReference type="Pfam" id="PF00586">
    <property type="entry name" value="AIRS"/>
    <property type="match status" value="2"/>
</dbReference>
<dbReference type="InterPro" id="IPR000115">
    <property type="entry name" value="PRibGlycinamide_synth"/>
</dbReference>
<evidence type="ECO:0000256" key="4">
    <source>
        <dbReference type="ARBA" id="ARBA00005174"/>
    </source>
</evidence>
<dbReference type="InParanoid" id="A0A7R8US39"/>
<dbReference type="SUPFAM" id="SSF52440">
    <property type="entry name" value="PreATP-grasp domain"/>
    <property type="match status" value="1"/>
</dbReference>
<evidence type="ECO:0000259" key="21">
    <source>
        <dbReference type="PROSITE" id="PS50975"/>
    </source>
</evidence>
<dbReference type="SUPFAM" id="SSF51246">
    <property type="entry name" value="Rudiment single hybrid motif"/>
    <property type="match status" value="1"/>
</dbReference>
<dbReference type="SMART" id="SM01209">
    <property type="entry name" value="GARS_A"/>
    <property type="match status" value="1"/>
</dbReference>
<keyword evidence="10 20" id="KW-0436">Ligase</keyword>
<evidence type="ECO:0000256" key="9">
    <source>
        <dbReference type="ARBA" id="ARBA00022490"/>
    </source>
</evidence>
<dbReference type="InterPro" id="IPR011761">
    <property type="entry name" value="ATP-grasp"/>
</dbReference>